<evidence type="ECO:0000313" key="6">
    <source>
        <dbReference type="Proteomes" id="UP001217500"/>
    </source>
</evidence>
<dbReference type="GO" id="GO:0016779">
    <property type="term" value="F:nucleotidyltransferase activity"/>
    <property type="evidence" value="ECO:0007669"/>
    <property type="project" value="UniProtKB-KW"/>
</dbReference>
<evidence type="ECO:0000313" key="5">
    <source>
        <dbReference type="EMBL" id="WCL54185.1"/>
    </source>
</evidence>
<dbReference type="InterPro" id="IPR029044">
    <property type="entry name" value="Nucleotide-diphossugar_trans"/>
</dbReference>
<evidence type="ECO:0000256" key="3">
    <source>
        <dbReference type="ARBA" id="ARBA00022842"/>
    </source>
</evidence>
<dbReference type="AlphaFoldDB" id="A0AAE9XTQ6"/>
<evidence type="ECO:0000256" key="1">
    <source>
        <dbReference type="ARBA" id="ARBA00022679"/>
    </source>
</evidence>
<dbReference type="SUPFAM" id="SSF53448">
    <property type="entry name" value="Nucleotide-diphospho-sugar transferases"/>
    <property type="match status" value="1"/>
</dbReference>
<dbReference type="PANTHER" id="PTHR43584:SF8">
    <property type="entry name" value="N-ACETYLMURAMATE ALPHA-1-PHOSPHATE URIDYLYLTRANSFERASE"/>
    <property type="match status" value="1"/>
</dbReference>
<dbReference type="InterPro" id="IPR025877">
    <property type="entry name" value="MobA-like_NTP_Trfase"/>
</dbReference>
<reference evidence="5" key="1">
    <citation type="submission" date="2023-01" db="EMBL/GenBank/DDBJ databases">
        <title>The genome sequence of Kordiimonadaceae bacterium 6D33.</title>
        <authorList>
            <person name="Liu Y."/>
        </authorList>
    </citation>
    <scope>NUCLEOTIDE SEQUENCE</scope>
    <source>
        <strain evidence="5">6D33</strain>
    </source>
</reference>
<name>A0AAE9XTQ6_9PROT</name>
<keyword evidence="1" id="KW-0808">Transferase</keyword>
<keyword evidence="3" id="KW-0460">Magnesium</keyword>
<proteinExistence type="predicted"/>
<evidence type="ECO:0000256" key="2">
    <source>
        <dbReference type="ARBA" id="ARBA00022695"/>
    </source>
</evidence>
<dbReference type="InterPro" id="IPR050065">
    <property type="entry name" value="GlmU-like"/>
</dbReference>
<evidence type="ECO:0000259" key="4">
    <source>
        <dbReference type="Pfam" id="PF12804"/>
    </source>
</evidence>
<keyword evidence="2" id="KW-0548">Nucleotidyltransferase</keyword>
<dbReference type="PANTHER" id="PTHR43584">
    <property type="entry name" value="NUCLEOTIDYL TRANSFERASE"/>
    <property type="match status" value="1"/>
</dbReference>
<dbReference type="RefSeq" id="WP_289503904.1">
    <property type="nucleotide sequence ID" value="NZ_CP116805.1"/>
</dbReference>
<accession>A0AAE9XTQ6</accession>
<dbReference type="Gene3D" id="3.90.550.10">
    <property type="entry name" value="Spore Coat Polysaccharide Biosynthesis Protein SpsA, Chain A"/>
    <property type="match status" value="1"/>
</dbReference>
<dbReference type="EMBL" id="CP116805">
    <property type="protein sequence ID" value="WCL54185.1"/>
    <property type="molecule type" value="Genomic_DNA"/>
</dbReference>
<sequence length="244" mass="25538">MTAAMILAAGKGTRMGELSVRLPKPLVPVLGRTLLDRALDRLDAISAAPVVVNVHHLADQMEAHLGPRMASGSVVISDERDALLETGGGVKKALPLLGRAPFLVINSDALWLDAPGEETALTTLAAAFDPARMDALLLLVETGAALGYEGTGDFFAGGDPATPALLRFRGEAPSSPFMYGGIMITSPAAYEGTPDGAWSNSQMFRRAAGNGRLFGLLHRGDWMHVGSPEGVRDAEARLTALGRG</sequence>
<dbReference type="KEGG" id="gso:PH603_00240"/>
<feature type="domain" description="MobA-like NTP transferase" evidence="4">
    <location>
        <begin position="4"/>
        <end position="129"/>
    </location>
</feature>
<gene>
    <name evidence="5" type="ORF">PH603_00240</name>
</gene>
<protein>
    <submittedName>
        <fullName evidence="5">Nucleotidyltransferase family protein</fullName>
    </submittedName>
</protein>
<keyword evidence="6" id="KW-1185">Reference proteome</keyword>
<dbReference type="Proteomes" id="UP001217500">
    <property type="component" value="Chromosome"/>
</dbReference>
<organism evidence="5 6">
    <name type="scientific">Gimibacter soli</name>
    <dbReference type="NCBI Taxonomy" id="3024400"/>
    <lineage>
        <taxon>Bacteria</taxon>
        <taxon>Pseudomonadati</taxon>
        <taxon>Pseudomonadota</taxon>
        <taxon>Alphaproteobacteria</taxon>
        <taxon>Kordiimonadales</taxon>
        <taxon>Temperatibacteraceae</taxon>
        <taxon>Gimibacter</taxon>
    </lineage>
</organism>
<dbReference type="Pfam" id="PF12804">
    <property type="entry name" value="NTP_transf_3"/>
    <property type="match status" value="1"/>
</dbReference>
<dbReference type="CDD" id="cd06422">
    <property type="entry name" value="NTP_transferase_like_1"/>
    <property type="match status" value="1"/>
</dbReference>